<dbReference type="PROSITE" id="PS50887">
    <property type="entry name" value="GGDEF"/>
    <property type="match status" value="1"/>
</dbReference>
<dbReference type="NCBIfam" id="TIGR00254">
    <property type="entry name" value="GGDEF"/>
    <property type="match status" value="1"/>
</dbReference>
<dbReference type="SMART" id="SM00267">
    <property type="entry name" value="GGDEF"/>
    <property type="match status" value="1"/>
</dbReference>
<dbReference type="PANTHER" id="PTHR33121:SF71">
    <property type="entry name" value="OXYGEN SENSOR PROTEIN DOSP"/>
    <property type="match status" value="1"/>
</dbReference>
<dbReference type="InterPro" id="IPR035919">
    <property type="entry name" value="EAL_sf"/>
</dbReference>
<dbReference type="Gene3D" id="3.30.70.270">
    <property type="match status" value="1"/>
</dbReference>
<proteinExistence type="predicted"/>
<dbReference type="AlphaFoldDB" id="A0A6F8VFK7"/>
<dbReference type="PROSITE" id="PS50883">
    <property type="entry name" value="EAL"/>
    <property type="match status" value="1"/>
</dbReference>
<feature type="transmembrane region" description="Helical" evidence="1">
    <location>
        <begin position="208"/>
        <end position="232"/>
    </location>
</feature>
<dbReference type="KEGG" id="slac:SKTS_30160"/>
<evidence type="ECO:0000256" key="1">
    <source>
        <dbReference type="SAM" id="Phobius"/>
    </source>
</evidence>
<dbReference type="InterPro" id="IPR000160">
    <property type="entry name" value="GGDEF_dom"/>
</dbReference>
<dbReference type="Pfam" id="PF00990">
    <property type="entry name" value="GGDEF"/>
    <property type="match status" value="1"/>
</dbReference>
<dbReference type="FunFam" id="3.30.70.270:FF:000001">
    <property type="entry name" value="Diguanylate cyclase domain protein"/>
    <property type="match status" value="1"/>
</dbReference>
<evidence type="ECO:0000313" key="4">
    <source>
        <dbReference type="EMBL" id="BCB28130.1"/>
    </source>
</evidence>
<dbReference type="EMBL" id="AP022853">
    <property type="protein sequence ID" value="BCB28130.1"/>
    <property type="molecule type" value="Genomic_DNA"/>
</dbReference>
<keyword evidence="5" id="KW-1185">Reference proteome</keyword>
<keyword evidence="1" id="KW-0812">Transmembrane</keyword>
<accession>A0A6F8VFK7</accession>
<feature type="domain" description="GGDEF" evidence="3">
    <location>
        <begin position="499"/>
        <end position="633"/>
    </location>
</feature>
<dbReference type="Gene3D" id="3.20.20.450">
    <property type="entry name" value="EAL domain"/>
    <property type="match status" value="1"/>
</dbReference>
<dbReference type="InterPro" id="IPR029787">
    <property type="entry name" value="Nucleotide_cyclase"/>
</dbReference>
<sequence>MLTSAMKRGRPLIFKPIRLYTDEYKKMKKLLVALSRQMKTLKGFFLVASVTTALLVFLGSSLTSSLLYEKLIAQRTVDMSQGIAQQTFNSLYQALRSGGSRQQLDQAIAADMSAFPDAQHRIAVFPATSIEKLYGGRATATPEPEDVKNVFSSGKTVTSQTPQEIRYVYPLAAETSCVQCHKNVHAGDVLGVVAIEHTLQPISIKVRLYFISLFLVMGCIVLLAGGGVYVFAMKRIKGSVDLFREKIEAVGSVKDLNQLDISQTNLGFAEFDEIFHHINQLVDRLKNVAVDKDILEFEVKLLEKFIITSNVMRDWREFIKELLLEINSIIDAYALLTIFRIEDEGYEWEVFWRNTPSAATIELFERIVRAQLETNPHFQGTSIININHQISDASKALPELSRRDIELQTKSLLLETPKIGGIVGIGVQSTLAQDPVRHIVIGSILTSLLNLVGSVKAIYKYTKDLEYYATRDPLTDLYNQRMFWELLGYEVGRAERHHQEFGVMVLDMDNFKTVNDRYGHPFGDAFLQAFAKLLHQAVRQGDMIVRYGGDEFAVILPEAGESQAYEVAERVAELLEKFTLDAPDGARIKATTSIGIAICPAHGTNPRDLFLVADNMMYKAKKAGKNCIALPSEDEMAEVFKKASDKGMMIVKALEEHRIIPYFQPIINMASGEAIIHELLMRIQVGDQVVAANEFIEEAEAMGLAHKMDYQLIEKAFAQVKEQGYQGMLFVNLSPKALIVGEFMNRIHKLAIQYAIDPSRIVFEITERETVSNLSLLEKFVLDLKSRGFSFAIDDFGSGFSSFHYIKRFPVDYIKIEGEFIRNILTDNEYRAFTKSIVTLAQELEIKTIAEYVEDQSIMDEVGRFGIDFAQGYHVGRPGPVLVVGKHS</sequence>
<dbReference type="InterPro" id="IPR043128">
    <property type="entry name" value="Rev_trsase/Diguanyl_cyclase"/>
</dbReference>
<evidence type="ECO:0000313" key="5">
    <source>
        <dbReference type="Proteomes" id="UP000502260"/>
    </source>
</evidence>
<gene>
    <name evidence="4" type="ORF">SKTS_30160</name>
</gene>
<name>A0A6F8VFK7_9PROT</name>
<dbReference type="PANTHER" id="PTHR33121">
    <property type="entry name" value="CYCLIC DI-GMP PHOSPHODIESTERASE PDEF"/>
    <property type="match status" value="1"/>
</dbReference>
<keyword evidence="1" id="KW-0472">Membrane</keyword>
<dbReference type="SUPFAM" id="SSF55073">
    <property type="entry name" value="Nucleotide cyclase"/>
    <property type="match status" value="1"/>
</dbReference>
<protein>
    <submittedName>
        <fullName evidence="4">GGDEF-domain containing protein</fullName>
    </submittedName>
</protein>
<dbReference type="CDD" id="cd01949">
    <property type="entry name" value="GGDEF"/>
    <property type="match status" value="1"/>
</dbReference>
<dbReference type="CDD" id="cd01948">
    <property type="entry name" value="EAL"/>
    <property type="match status" value="1"/>
</dbReference>
<dbReference type="Pfam" id="PF00563">
    <property type="entry name" value="EAL"/>
    <property type="match status" value="1"/>
</dbReference>
<dbReference type="SMART" id="SM00052">
    <property type="entry name" value="EAL"/>
    <property type="match status" value="1"/>
</dbReference>
<dbReference type="GO" id="GO:0071111">
    <property type="term" value="F:cyclic-guanylate-specific phosphodiesterase activity"/>
    <property type="evidence" value="ECO:0007669"/>
    <property type="project" value="InterPro"/>
</dbReference>
<feature type="domain" description="EAL" evidence="2">
    <location>
        <begin position="643"/>
        <end position="888"/>
    </location>
</feature>
<dbReference type="SUPFAM" id="SSF141868">
    <property type="entry name" value="EAL domain-like"/>
    <property type="match status" value="1"/>
</dbReference>
<keyword evidence="1" id="KW-1133">Transmembrane helix</keyword>
<evidence type="ECO:0000259" key="3">
    <source>
        <dbReference type="PROSITE" id="PS50887"/>
    </source>
</evidence>
<dbReference type="Proteomes" id="UP000502260">
    <property type="component" value="Chromosome"/>
</dbReference>
<dbReference type="InterPro" id="IPR001633">
    <property type="entry name" value="EAL_dom"/>
</dbReference>
<reference evidence="5" key="1">
    <citation type="submission" date="2020-03" db="EMBL/GenBank/DDBJ databases">
        <title>Complete genome sequence of sulfur-oxidizing bacterium skT11.</title>
        <authorList>
            <person name="Kanda M."/>
            <person name="Kojima H."/>
            <person name="Fukui M."/>
        </authorList>
    </citation>
    <scope>NUCLEOTIDE SEQUENCE [LARGE SCALE GENOMIC DNA]</scope>
    <source>
        <strain evidence="5">skT11</strain>
    </source>
</reference>
<dbReference type="Gene3D" id="3.30.450.290">
    <property type="match status" value="1"/>
</dbReference>
<evidence type="ECO:0000259" key="2">
    <source>
        <dbReference type="PROSITE" id="PS50883"/>
    </source>
</evidence>
<dbReference type="InterPro" id="IPR050706">
    <property type="entry name" value="Cyclic-di-GMP_PDE-like"/>
</dbReference>
<organism evidence="4 5">
    <name type="scientific">Sulfurimicrobium lacus</name>
    <dbReference type="NCBI Taxonomy" id="2715678"/>
    <lineage>
        <taxon>Bacteria</taxon>
        <taxon>Pseudomonadati</taxon>
        <taxon>Pseudomonadota</taxon>
        <taxon>Betaproteobacteria</taxon>
        <taxon>Nitrosomonadales</taxon>
        <taxon>Sulfuricellaceae</taxon>
        <taxon>Sulfurimicrobium</taxon>
    </lineage>
</organism>